<protein>
    <submittedName>
        <fullName evidence="1">Uncharacterized protein</fullName>
    </submittedName>
</protein>
<evidence type="ECO:0000313" key="2">
    <source>
        <dbReference type="Proteomes" id="UP000245207"/>
    </source>
</evidence>
<sequence>MVTRDSIVQGGPAITDTSEAVLANADLHNRHAWPVTQGSMVGRAIETNQTLNIVPTEVASHERIIVGRSLFSTALKMGTHGNSGKY</sequence>
<name>A0A2U1LPG5_ARTAN</name>
<evidence type="ECO:0000313" key="1">
    <source>
        <dbReference type="EMBL" id="PWA50864.1"/>
    </source>
</evidence>
<reference evidence="1 2" key="1">
    <citation type="journal article" date="2018" name="Mol. Plant">
        <title>The genome of Artemisia annua provides insight into the evolution of Asteraceae family and artemisinin biosynthesis.</title>
        <authorList>
            <person name="Shen Q."/>
            <person name="Zhang L."/>
            <person name="Liao Z."/>
            <person name="Wang S."/>
            <person name="Yan T."/>
            <person name="Shi P."/>
            <person name="Liu M."/>
            <person name="Fu X."/>
            <person name="Pan Q."/>
            <person name="Wang Y."/>
            <person name="Lv Z."/>
            <person name="Lu X."/>
            <person name="Zhang F."/>
            <person name="Jiang W."/>
            <person name="Ma Y."/>
            <person name="Chen M."/>
            <person name="Hao X."/>
            <person name="Li L."/>
            <person name="Tang Y."/>
            <person name="Lv G."/>
            <person name="Zhou Y."/>
            <person name="Sun X."/>
            <person name="Brodelius P.E."/>
            <person name="Rose J.K.C."/>
            <person name="Tang K."/>
        </authorList>
    </citation>
    <scope>NUCLEOTIDE SEQUENCE [LARGE SCALE GENOMIC DNA]</scope>
    <source>
        <strain evidence="2">cv. Huhao1</strain>
        <tissue evidence="1">Leaf</tissue>
    </source>
</reference>
<proteinExistence type="predicted"/>
<accession>A0A2U1LPG5</accession>
<comment type="caution">
    <text evidence="1">The sequence shown here is derived from an EMBL/GenBank/DDBJ whole genome shotgun (WGS) entry which is preliminary data.</text>
</comment>
<dbReference type="Proteomes" id="UP000245207">
    <property type="component" value="Unassembled WGS sequence"/>
</dbReference>
<dbReference type="AlphaFoldDB" id="A0A2U1LPG5"/>
<dbReference type="EMBL" id="PKPP01008379">
    <property type="protein sequence ID" value="PWA50864.1"/>
    <property type="molecule type" value="Genomic_DNA"/>
</dbReference>
<gene>
    <name evidence="1" type="ORF">CTI12_AA466790</name>
</gene>
<organism evidence="1 2">
    <name type="scientific">Artemisia annua</name>
    <name type="common">Sweet wormwood</name>
    <dbReference type="NCBI Taxonomy" id="35608"/>
    <lineage>
        <taxon>Eukaryota</taxon>
        <taxon>Viridiplantae</taxon>
        <taxon>Streptophyta</taxon>
        <taxon>Embryophyta</taxon>
        <taxon>Tracheophyta</taxon>
        <taxon>Spermatophyta</taxon>
        <taxon>Magnoliopsida</taxon>
        <taxon>eudicotyledons</taxon>
        <taxon>Gunneridae</taxon>
        <taxon>Pentapetalae</taxon>
        <taxon>asterids</taxon>
        <taxon>campanulids</taxon>
        <taxon>Asterales</taxon>
        <taxon>Asteraceae</taxon>
        <taxon>Asteroideae</taxon>
        <taxon>Anthemideae</taxon>
        <taxon>Artemisiinae</taxon>
        <taxon>Artemisia</taxon>
    </lineage>
</organism>
<keyword evidence="2" id="KW-1185">Reference proteome</keyword>